<evidence type="ECO:0000313" key="3">
    <source>
        <dbReference type="Proteomes" id="UP001164743"/>
    </source>
</evidence>
<dbReference type="Proteomes" id="UP001164743">
    <property type="component" value="Chromosome 5A"/>
</dbReference>
<name>A0ABY7CN04_9BASI</name>
<reference evidence="2" key="1">
    <citation type="submission" date="2022-10" db="EMBL/GenBank/DDBJ databases">
        <title>Puccinia triticina Genome sequencing and assembly.</title>
        <authorList>
            <person name="Li C."/>
        </authorList>
    </citation>
    <scope>NUCLEOTIDE SEQUENCE</scope>
    <source>
        <strain evidence="2">Pt15</strain>
    </source>
</reference>
<protein>
    <submittedName>
        <fullName evidence="2">Uncharacterized protein</fullName>
    </submittedName>
</protein>
<feature type="region of interest" description="Disordered" evidence="1">
    <location>
        <begin position="41"/>
        <end position="125"/>
    </location>
</feature>
<keyword evidence="3" id="KW-1185">Reference proteome</keyword>
<feature type="compositionally biased region" description="Low complexity" evidence="1">
    <location>
        <begin position="71"/>
        <end position="83"/>
    </location>
</feature>
<feature type="compositionally biased region" description="Polar residues" evidence="1">
    <location>
        <begin position="7"/>
        <end position="21"/>
    </location>
</feature>
<feature type="compositionally biased region" description="Basic residues" evidence="1">
    <location>
        <begin position="84"/>
        <end position="109"/>
    </location>
</feature>
<sequence length="149" mass="16625">MARPSVTPHQTPSQAPSRCSTCIRTPIRSDSNFVQSNIQSGRSVLVPATPTKHSSSDPIIHSKSNPSGDIQTQNTPSQPSQSQTRKKTNTTSSAKKKRKSSTKWKRKISKYSDAENSKVRKSYQKKSTQFNDILDYFEAPFHAKEDDQG</sequence>
<dbReference type="GeneID" id="77810438"/>
<accession>A0ABY7CN04</accession>
<organism evidence="2 3">
    <name type="scientific">Puccinia triticina</name>
    <dbReference type="NCBI Taxonomy" id="208348"/>
    <lineage>
        <taxon>Eukaryota</taxon>
        <taxon>Fungi</taxon>
        <taxon>Dikarya</taxon>
        <taxon>Basidiomycota</taxon>
        <taxon>Pucciniomycotina</taxon>
        <taxon>Pucciniomycetes</taxon>
        <taxon>Pucciniales</taxon>
        <taxon>Pucciniaceae</taxon>
        <taxon>Puccinia</taxon>
    </lineage>
</organism>
<proteinExistence type="predicted"/>
<evidence type="ECO:0000256" key="1">
    <source>
        <dbReference type="SAM" id="MobiDB-lite"/>
    </source>
</evidence>
<dbReference type="RefSeq" id="XP_053020730.1">
    <property type="nucleotide sequence ID" value="XM_053169543.1"/>
</dbReference>
<gene>
    <name evidence="2" type="ORF">PtA15_5A749</name>
</gene>
<dbReference type="EMBL" id="CP110425">
    <property type="protein sequence ID" value="WAQ85175.1"/>
    <property type="molecule type" value="Genomic_DNA"/>
</dbReference>
<evidence type="ECO:0000313" key="2">
    <source>
        <dbReference type="EMBL" id="WAQ85175.1"/>
    </source>
</evidence>
<feature type="compositionally biased region" description="Polar residues" evidence="1">
    <location>
        <begin position="51"/>
        <end position="70"/>
    </location>
</feature>
<feature type="region of interest" description="Disordered" evidence="1">
    <location>
        <begin position="1"/>
        <end position="21"/>
    </location>
</feature>